<keyword evidence="2" id="KW-0732">Signal</keyword>
<reference evidence="3" key="1">
    <citation type="submission" date="2019-12" db="EMBL/GenBank/DDBJ databases">
        <title>An insight into the sialome of adult female Ixodes ricinus ticks feeding for 6 days.</title>
        <authorList>
            <person name="Perner J."/>
            <person name="Ribeiro J.M.C."/>
        </authorList>
    </citation>
    <scope>NUCLEOTIDE SEQUENCE</scope>
    <source>
        <strain evidence="3">Semi-engorged</strain>
        <tissue evidence="3">Salivary glands</tissue>
    </source>
</reference>
<proteinExistence type="predicted"/>
<protein>
    <recommendedName>
        <fullName evidence="4">Secreted protein</fullName>
    </recommendedName>
</protein>
<evidence type="ECO:0000256" key="2">
    <source>
        <dbReference type="SAM" id="SignalP"/>
    </source>
</evidence>
<feature type="signal peptide" evidence="2">
    <location>
        <begin position="1"/>
        <end position="17"/>
    </location>
</feature>
<feature type="chain" id="PRO_5025377023" description="Secreted protein" evidence="2">
    <location>
        <begin position="18"/>
        <end position="125"/>
    </location>
</feature>
<dbReference type="EMBL" id="GIFC01009702">
    <property type="protein sequence ID" value="MXU91785.1"/>
    <property type="molecule type" value="Transcribed_RNA"/>
</dbReference>
<accession>A0A6B0UPX8</accession>
<evidence type="ECO:0008006" key="4">
    <source>
        <dbReference type="Google" id="ProtNLM"/>
    </source>
</evidence>
<keyword evidence="1" id="KW-0812">Transmembrane</keyword>
<evidence type="ECO:0000313" key="3">
    <source>
        <dbReference type="EMBL" id="MXU91785.1"/>
    </source>
</evidence>
<organism evidence="3">
    <name type="scientific">Ixodes ricinus</name>
    <name type="common">Common tick</name>
    <name type="synonym">Acarus ricinus</name>
    <dbReference type="NCBI Taxonomy" id="34613"/>
    <lineage>
        <taxon>Eukaryota</taxon>
        <taxon>Metazoa</taxon>
        <taxon>Ecdysozoa</taxon>
        <taxon>Arthropoda</taxon>
        <taxon>Chelicerata</taxon>
        <taxon>Arachnida</taxon>
        <taxon>Acari</taxon>
        <taxon>Parasitiformes</taxon>
        <taxon>Ixodida</taxon>
        <taxon>Ixodoidea</taxon>
        <taxon>Ixodidae</taxon>
        <taxon>Ixodinae</taxon>
        <taxon>Ixodes</taxon>
    </lineage>
</organism>
<evidence type="ECO:0000256" key="1">
    <source>
        <dbReference type="SAM" id="Phobius"/>
    </source>
</evidence>
<keyword evidence="1" id="KW-1133">Transmembrane helix</keyword>
<name>A0A6B0UPX8_IXORI</name>
<sequence>MFSIIWVNCCVWSVSVCSSIRRSISVIFLRNRLLCFCFFQRFRRPLCASHRCKSFESAICSNLSTDTTTLAELTSSFRELTQSLKLLISFGAVLLRNSLNLSQSVALISLALVLTFFVGKVMLRM</sequence>
<feature type="transmembrane region" description="Helical" evidence="1">
    <location>
        <begin position="105"/>
        <end position="123"/>
    </location>
</feature>
<dbReference type="AlphaFoldDB" id="A0A6B0UPX8"/>
<keyword evidence="1" id="KW-0472">Membrane</keyword>